<evidence type="ECO:0000256" key="10">
    <source>
        <dbReference type="ARBA" id="ARBA00030988"/>
    </source>
</evidence>
<dbReference type="eggNOG" id="COG0592">
    <property type="taxonomic scope" value="Bacteria"/>
</dbReference>
<dbReference type="SUPFAM" id="SSF55979">
    <property type="entry name" value="DNA clamp"/>
    <property type="match status" value="1"/>
</dbReference>
<dbReference type="GO" id="GO:0008408">
    <property type="term" value="F:3'-5' exonuclease activity"/>
    <property type="evidence" value="ECO:0007669"/>
    <property type="project" value="InterPro"/>
</dbReference>
<keyword evidence="5" id="KW-0808">Transferase</keyword>
<dbReference type="GO" id="GO:0005737">
    <property type="term" value="C:cytoplasm"/>
    <property type="evidence" value="ECO:0007669"/>
    <property type="project" value="UniProtKB-SubCell"/>
</dbReference>
<evidence type="ECO:0000313" key="13">
    <source>
        <dbReference type="EMBL" id="EFL53139.1"/>
    </source>
</evidence>
<name>E1JRD8_SOLFR</name>
<evidence type="ECO:0000256" key="11">
    <source>
        <dbReference type="ARBA" id="ARBA00033276"/>
    </source>
</evidence>
<evidence type="ECO:0000256" key="8">
    <source>
        <dbReference type="ARBA" id="ARBA00022932"/>
    </source>
</evidence>
<dbReference type="Proteomes" id="UP000006250">
    <property type="component" value="Unassembled WGS sequence"/>
</dbReference>
<dbReference type="GO" id="GO:0009360">
    <property type="term" value="C:DNA polymerase III complex"/>
    <property type="evidence" value="ECO:0007669"/>
    <property type="project" value="InterPro"/>
</dbReference>
<evidence type="ECO:0000259" key="12">
    <source>
        <dbReference type="Pfam" id="PF00712"/>
    </source>
</evidence>
<evidence type="ECO:0000256" key="5">
    <source>
        <dbReference type="ARBA" id="ARBA00022679"/>
    </source>
</evidence>
<keyword evidence="6" id="KW-0548">Nucleotidyltransferase</keyword>
<dbReference type="RefSeq" id="WP_005990216.1">
    <property type="nucleotide sequence ID" value="NZ_AECZ01000001.1"/>
</dbReference>
<feature type="domain" description="DNA polymerase III beta sliding clamp N-terminal" evidence="12">
    <location>
        <begin position="6"/>
        <end position="120"/>
    </location>
</feature>
<keyword evidence="4" id="KW-0963">Cytoplasm</keyword>
<dbReference type="PANTHER" id="PTHR30478:SF0">
    <property type="entry name" value="BETA SLIDING CLAMP"/>
    <property type="match status" value="1"/>
</dbReference>
<evidence type="ECO:0000256" key="3">
    <source>
        <dbReference type="ARBA" id="ARBA00021035"/>
    </source>
</evidence>
<dbReference type="InterPro" id="IPR022634">
    <property type="entry name" value="DNA_polIII_beta_N"/>
</dbReference>
<dbReference type="GO" id="GO:0003677">
    <property type="term" value="F:DNA binding"/>
    <property type="evidence" value="ECO:0007669"/>
    <property type="project" value="UniProtKB-KW"/>
</dbReference>
<dbReference type="InterPro" id="IPR046938">
    <property type="entry name" value="DNA_clamp_sf"/>
</dbReference>
<dbReference type="Gene3D" id="3.70.10.10">
    <property type="match status" value="1"/>
</dbReference>
<sequence length="393" mass="42115">MRDATLSILRDDLLAAVSRAASAVAASARKNTINGNVWFDASASTHGRITLTATDGTLDVHCRLTAAPGFDPFRCGLPARKSLDLVSRLPAAPIILSPDPDAGMLRLRCGRTRASLPMTDWRYAPTLEPLPETTHPLDPAPLAAAIAAAAPSAGDEEEGLDQVRFTPFGEAGALRVEALDGHQFVRVDVPGQGGQQGWWRAVPDAFGVEARRMGPGAKWIETARAMAVSDKRLFFVDAVGWWSLPVRRGVWVETDRLMAKVEDVYAVDIRAQVFADAAERLAIYLPEGSKNMCLTLGQGDASLCLPAVRGFEPLETLAGSVPQTLRVIVPGVEFGRFLRRAPSETVRLCCGGPVHPIGVFPLHDGGKIREGWTGIFIGCEDDVAAYTSEEAAA</sequence>
<comment type="subcellular location">
    <subcellularLocation>
        <location evidence="1">Cytoplasm</location>
    </subcellularLocation>
</comment>
<comment type="caution">
    <text evidence="13">The sequence shown here is derived from an EMBL/GenBank/DDBJ whole genome shotgun (WGS) entry which is preliminary data.</text>
</comment>
<evidence type="ECO:0000256" key="2">
    <source>
        <dbReference type="ARBA" id="ARBA00010752"/>
    </source>
</evidence>
<dbReference type="PANTHER" id="PTHR30478">
    <property type="entry name" value="DNA POLYMERASE III SUBUNIT BETA"/>
    <property type="match status" value="1"/>
</dbReference>
<dbReference type="GO" id="GO:0003887">
    <property type="term" value="F:DNA-directed DNA polymerase activity"/>
    <property type="evidence" value="ECO:0007669"/>
    <property type="project" value="UniProtKB-KW"/>
</dbReference>
<evidence type="ECO:0000256" key="1">
    <source>
        <dbReference type="ARBA" id="ARBA00004496"/>
    </source>
</evidence>
<evidence type="ECO:0000313" key="14">
    <source>
        <dbReference type="Proteomes" id="UP000006250"/>
    </source>
</evidence>
<keyword evidence="9" id="KW-0238">DNA-binding</keyword>
<comment type="similarity">
    <text evidence="2">Belongs to the beta sliding clamp family.</text>
</comment>
<accession>E1JRD8</accession>
<dbReference type="EMBL" id="AECZ01000001">
    <property type="protein sequence ID" value="EFL53139.1"/>
    <property type="molecule type" value="Genomic_DNA"/>
</dbReference>
<dbReference type="GO" id="GO:0006271">
    <property type="term" value="P:DNA strand elongation involved in DNA replication"/>
    <property type="evidence" value="ECO:0007669"/>
    <property type="project" value="TreeGrafter"/>
</dbReference>
<keyword evidence="7" id="KW-0235">DNA replication</keyword>
<evidence type="ECO:0000256" key="9">
    <source>
        <dbReference type="ARBA" id="ARBA00023125"/>
    </source>
</evidence>
<gene>
    <name evidence="13" type="ORF">DesfrDRAFT_0187</name>
</gene>
<evidence type="ECO:0000256" key="7">
    <source>
        <dbReference type="ARBA" id="ARBA00022705"/>
    </source>
</evidence>
<proteinExistence type="inferred from homology"/>
<dbReference type="AlphaFoldDB" id="E1JRD8"/>
<keyword evidence="8" id="KW-0239">DNA-directed DNA polymerase</keyword>
<evidence type="ECO:0000256" key="6">
    <source>
        <dbReference type="ARBA" id="ARBA00022695"/>
    </source>
</evidence>
<protein>
    <recommendedName>
        <fullName evidence="3">Beta sliding clamp</fullName>
    </recommendedName>
    <alternativeName>
        <fullName evidence="11">Beta-clamp processivity factor</fullName>
    </alternativeName>
    <alternativeName>
        <fullName evidence="10">DNA polymerase III beta sliding clamp subunit</fullName>
    </alternativeName>
</protein>
<keyword evidence="14" id="KW-1185">Reference proteome</keyword>
<dbReference type="InterPro" id="IPR001001">
    <property type="entry name" value="DNA_polIII_beta"/>
</dbReference>
<reference evidence="13 14" key="1">
    <citation type="submission" date="2010-08" db="EMBL/GenBank/DDBJ databases">
        <title>The draft genome of Desulfovibrio fructosovorans JJ.</title>
        <authorList>
            <consortium name="US DOE Joint Genome Institute (JGI-PGF)"/>
            <person name="Lucas S."/>
            <person name="Copeland A."/>
            <person name="Lapidus A."/>
            <person name="Cheng J.-F."/>
            <person name="Bruce D."/>
            <person name="Goodwin L."/>
            <person name="Pitluck S."/>
            <person name="Land M.L."/>
            <person name="Hauser L."/>
            <person name="Chang Y.-J."/>
            <person name="Jeffries C."/>
            <person name="Wall J.D."/>
            <person name="Stahl D.A."/>
            <person name="Arkin A.P."/>
            <person name="Dehal P."/>
            <person name="Stolyar S.M."/>
            <person name="Hazen T.C."/>
            <person name="Woyke T.J."/>
        </authorList>
    </citation>
    <scope>NUCLEOTIDE SEQUENCE [LARGE SCALE GENOMIC DNA]</scope>
    <source>
        <strain evidence="13 14">JJ</strain>
    </source>
</reference>
<evidence type="ECO:0000256" key="4">
    <source>
        <dbReference type="ARBA" id="ARBA00022490"/>
    </source>
</evidence>
<organism evidence="13 14">
    <name type="scientific">Solidesulfovibrio fructosivorans JJ]</name>
    <dbReference type="NCBI Taxonomy" id="596151"/>
    <lineage>
        <taxon>Bacteria</taxon>
        <taxon>Pseudomonadati</taxon>
        <taxon>Thermodesulfobacteriota</taxon>
        <taxon>Desulfovibrionia</taxon>
        <taxon>Desulfovibrionales</taxon>
        <taxon>Desulfovibrionaceae</taxon>
        <taxon>Solidesulfovibrio</taxon>
    </lineage>
</organism>
<dbReference type="STRING" id="596151.DesfrDRAFT_0187"/>
<dbReference type="Pfam" id="PF00712">
    <property type="entry name" value="DNA_pol3_beta"/>
    <property type="match status" value="1"/>
</dbReference>
<dbReference type="Gene3D" id="3.10.150.10">
    <property type="entry name" value="DNA Polymerase III, subunit A, domain 2"/>
    <property type="match status" value="1"/>
</dbReference>